<dbReference type="EMBL" id="BK016161">
    <property type="protein sequence ID" value="DAF99169.1"/>
    <property type="molecule type" value="Genomic_DNA"/>
</dbReference>
<name>A0A8S5UXG3_9CAUD</name>
<dbReference type="Pfam" id="PF09669">
    <property type="entry name" value="Phage_pRha"/>
    <property type="match status" value="1"/>
</dbReference>
<evidence type="ECO:0000313" key="1">
    <source>
        <dbReference type="EMBL" id="DAF99169.1"/>
    </source>
</evidence>
<reference evidence="1" key="1">
    <citation type="journal article" date="2021" name="Proc. Natl. Acad. Sci. U.S.A.">
        <title>A Catalog of Tens of Thousands of Viruses from Human Metagenomes Reveals Hidden Associations with Chronic Diseases.</title>
        <authorList>
            <person name="Tisza M.J."/>
            <person name="Buck C.B."/>
        </authorList>
    </citation>
    <scope>NUCLEOTIDE SEQUENCE</scope>
    <source>
        <strain evidence="1">CtW0z17</strain>
    </source>
</reference>
<sequence>MNNIKSLSLDSREVAVMLNKRHDHLLRDIDTYISYLGQNPKLGSDDFFKETSYKAGTGRRYKIYQITKKGCEFLAHKQTGRKGSSFTASYINRFHEMEAQLGKKPLQQTLIEEAYKPTVKYWKGVPVLTKLDVAMILKVDASSIQNYIRRPWFMTENVDFYFLRGNDLFEYRRENKIKSTIAALIVLTESGVRKIYEARNRKFTPAELFPVKSSCEPQRPMLVNAPMNIELQKKIKDLEGKLIALHEVLKLYNYCNTPEKSQCFATTIKDIGIKISCDALDVINTKLSLIPAEGVG</sequence>
<protein>
    <submittedName>
        <fullName evidence="1">Regulatory protein</fullName>
    </submittedName>
</protein>
<dbReference type="InterPro" id="IPR014054">
    <property type="entry name" value="Phage_regulatory_Rha"/>
</dbReference>
<proteinExistence type="predicted"/>
<organism evidence="1">
    <name type="scientific">Podoviridae sp. ctW0z17</name>
    <dbReference type="NCBI Taxonomy" id="2825254"/>
    <lineage>
        <taxon>Viruses</taxon>
        <taxon>Duplodnaviria</taxon>
        <taxon>Heunggongvirae</taxon>
        <taxon>Uroviricota</taxon>
        <taxon>Caudoviricetes</taxon>
    </lineage>
</organism>
<accession>A0A8S5UXG3</accession>